<gene>
    <name evidence="2" type="ORF">SAMN02927930_01918</name>
</gene>
<dbReference type="Proteomes" id="UP000199626">
    <property type="component" value="Unassembled WGS sequence"/>
</dbReference>
<organism evidence="2 3">
    <name type="scientific">Pseudidiomarina indica</name>
    <dbReference type="NCBI Taxonomy" id="1159017"/>
    <lineage>
        <taxon>Bacteria</taxon>
        <taxon>Pseudomonadati</taxon>
        <taxon>Pseudomonadota</taxon>
        <taxon>Gammaproteobacteria</taxon>
        <taxon>Alteromonadales</taxon>
        <taxon>Idiomarinaceae</taxon>
        <taxon>Pseudidiomarina</taxon>
    </lineage>
</organism>
<keyword evidence="3" id="KW-1185">Reference proteome</keyword>
<dbReference type="AlphaFoldDB" id="A0A1G6DVR0"/>
<evidence type="ECO:0000313" key="3">
    <source>
        <dbReference type="Proteomes" id="UP000199626"/>
    </source>
</evidence>
<dbReference type="EMBL" id="FMXN01000013">
    <property type="protein sequence ID" value="SDB49226.1"/>
    <property type="molecule type" value="Genomic_DNA"/>
</dbReference>
<dbReference type="InterPro" id="IPR002725">
    <property type="entry name" value="YgjP-like_metallopeptidase"/>
</dbReference>
<dbReference type="OrthoDB" id="9811177at2"/>
<dbReference type="Gene3D" id="3.30.2010.10">
    <property type="entry name" value="Metalloproteases ('zincins'), catalytic domain"/>
    <property type="match status" value="1"/>
</dbReference>
<dbReference type="STRING" id="1159017.SAMN02927930_01918"/>
<reference evidence="3" key="1">
    <citation type="submission" date="2016-10" db="EMBL/GenBank/DDBJ databases">
        <authorList>
            <person name="Varghese N."/>
            <person name="Submissions S."/>
        </authorList>
    </citation>
    <scope>NUCLEOTIDE SEQUENCE [LARGE SCALE GENOMIC DNA]</scope>
    <source>
        <strain evidence="3">CGMCC 1.10824</strain>
    </source>
</reference>
<dbReference type="PANTHER" id="PTHR30399">
    <property type="entry name" value="UNCHARACTERIZED PROTEIN YGJP"/>
    <property type="match status" value="1"/>
</dbReference>
<dbReference type="Pfam" id="PF01863">
    <property type="entry name" value="YgjP-like"/>
    <property type="match status" value="1"/>
</dbReference>
<dbReference type="CDD" id="cd07344">
    <property type="entry name" value="M48_yhfN_like"/>
    <property type="match status" value="1"/>
</dbReference>
<protein>
    <recommendedName>
        <fullName evidence="1">YgjP-like metallopeptidase domain-containing protein</fullName>
    </recommendedName>
</protein>
<evidence type="ECO:0000259" key="1">
    <source>
        <dbReference type="Pfam" id="PF01863"/>
    </source>
</evidence>
<sequence length="246" mass="28468">MKNPMSLIYKINRSPRRRHIALKVSGGELYVLAPADASNDTIAAVVQAKAAWARKHLESQQAQLRHLPLRQWQTGEQIRWLGQPLTLVIARGTRKRIERVGSELQLTLAARSPLPTTAHQLVRGWYQAQAQQWLDDFFQHWQVAELTPRTWSVGDFSSKWGHCTRSGALRFSWKLWLAPSWVVRNVVIHELCHLQEFNHSAAFWQLVARYSADYQAAEQWLRQHGMTVLSNQYLDYCEVEESFTGK</sequence>
<dbReference type="InterPro" id="IPR053136">
    <property type="entry name" value="UTP_pyrophosphatase-like"/>
</dbReference>
<evidence type="ECO:0000313" key="2">
    <source>
        <dbReference type="EMBL" id="SDB49226.1"/>
    </source>
</evidence>
<name>A0A1G6DVR0_9GAMM</name>
<accession>A0A1G6DVR0</accession>
<proteinExistence type="predicted"/>
<feature type="domain" description="YgjP-like metallopeptidase" evidence="1">
    <location>
        <begin position="18"/>
        <end position="224"/>
    </location>
</feature>
<dbReference type="PANTHER" id="PTHR30399:SF1">
    <property type="entry name" value="UTP PYROPHOSPHATASE"/>
    <property type="match status" value="1"/>
</dbReference>